<reference evidence="1 2" key="1">
    <citation type="submission" date="2018-06" db="EMBL/GenBank/DDBJ databases">
        <title>Genomic Encyclopedia of Type Strains, Phase III (KMG-III): the genomes of soil and plant-associated and newly described type strains.</title>
        <authorList>
            <person name="Whitman W."/>
        </authorList>
    </citation>
    <scope>NUCLEOTIDE SEQUENCE [LARGE SCALE GENOMIC DNA]</scope>
    <source>
        <strain evidence="1 2">LMG 23644</strain>
    </source>
</reference>
<sequence>MLCFHAVSRVSGMLKKQCLVRMTRYQPNGLRRVYPLAST</sequence>
<gene>
    <name evidence="1" type="ORF">BX591_11049</name>
</gene>
<comment type="caution">
    <text evidence="1">The sequence shown here is derived from an EMBL/GenBank/DDBJ whole genome shotgun (WGS) entry which is preliminary data.</text>
</comment>
<organism evidence="1 2">
    <name type="scientific">Paraburkholderia bryophila</name>
    <dbReference type="NCBI Taxonomy" id="420952"/>
    <lineage>
        <taxon>Bacteria</taxon>
        <taxon>Pseudomonadati</taxon>
        <taxon>Pseudomonadota</taxon>
        <taxon>Betaproteobacteria</taxon>
        <taxon>Burkholderiales</taxon>
        <taxon>Burkholderiaceae</taxon>
        <taxon>Paraburkholderia</taxon>
    </lineage>
</organism>
<dbReference type="AlphaFoldDB" id="A0A329CDU7"/>
<dbReference type="EMBL" id="QLTK01000010">
    <property type="protein sequence ID" value="RAS29774.1"/>
    <property type="molecule type" value="Genomic_DNA"/>
</dbReference>
<evidence type="ECO:0000313" key="1">
    <source>
        <dbReference type="EMBL" id="RAS29774.1"/>
    </source>
</evidence>
<proteinExistence type="predicted"/>
<evidence type="ECO:0000313" key="2">
    <source>
        <dbReference type="Proteomes" id="UP000248918"/>
    </source>
</evidence>
<protein>
    <submittedName>
        <fullName evidence="1">Uncharacterized protein</fullName>
    </submittedName>
</protein>
<dbReference type="Proteomes" id="UP000248918">
    <property type="component" value="Unassembled WGS sequence"/>
</dbReference>
<accession>A0A329CDU7</accession>
<name>A0A329CDU7_9BURK</name>